<evidence type="ECO:0000256" key="1">
    <source>
        <dbReference type="SAM" id="Phobius"/>
    </source>
</evidence>
<evidence type="ECO:0000313" key="3">
    <source>
        <dbReference type="Proteomes" id="UP000241346"/>
    </source>
</evidence>
<keyword evidence="1" id="KW-1133">Transmembrane helix</keyword>
<dbReference type="EMBL" id="PYMB01000001">
    <property type="protein sequence ID" value="PSW16508.1"/>
    <property type="molecule type" value="Genomic_DNA"/>
</dbReference>
<organism evidence="2 3">
    <name type="scientific">Photobacterium rosenbergii</name>
    <dbReference type="NCBI Taxonomy" id="294936"/>
    <lineage>
        <taxon>Bacteria</taxon>
        <taxon>Pseudomonadati</taxon>
        <taxon>Pseudomonadota</taxon>
        <taxon>Gammaproteobacteria</taxon>
        <taxon>Vibrionales</taxon>
        <taxon>Vibrionaceae</taxon>
        <taxon>Photobacterium</taxon>
    </lineage>
</organism>
<name>A0A2T3NM31_9GAMM</name>
<keyword evidence="1" id="KW-0472">Membrane</keyword>
<protein>
    <submittedName>
        <fullName evidence="2">Uncharacterized protein</fullName>
    </submittedName>
</protein>
<comment type="caution">
    <text evidence="2">The sequence shown here is derived from an EMBL/GenBank/DDBJ whole genome shotgun (WGS) entry which is preliminary data.</text>
</comment>
<feature type="transmembrane region" description="Helical" evidence="1">
    <location>
        <begin position="40"/>
        <end position="58"/>
    </location>
</feature>
<proteinExistence type="predicted"/>
<feature type="transmembrane region" description="Helical" evidence="1">
    <location>
        <begin position="64"/>
        <end position="85"/>
    </location>
</feature>
<reference evidence="2 3" key="1">
    <citation type="submission" date="2018-03" db="EMBL/GenBank/DDBJ databases">
        <title>Whole genome sequencing of Histamine producing bacteria.</title>
        <authorList>
            <person name="Butler K."/>
        </authorList>
    </citation>
    <scope>NUCLEOTIDE SEQUENCE [LARGE SCALE GENOMIC DNA]</scope>
    <source>
        <strain evidence="2 3">DSM 19138</strain>
    </source>
</reference>
<gene>
    <name evidence="2" type="ORF">C9J01_05780</name>
</gene>
<dbReference type="AlphaFoldDB" id="A0A2T3NM31"/>
<sequence length="91" mass="9852">MRAVIAGLTKWCAYSHIFKALTVLINGGQISEQTRAGRNIALLGIFCPFFWIALFTGAEASSLAFHATHSGIVFLIGVAIMVASLKKQQQK</sequence>
<evidence type="ECO:0000313" key="2">
    <source>
        <dbReference type="EMBL" id="PSW16508.1"/>
    </source>
</evidence>
<dbReference type="Proteomes" id="UP000241346">
    <property type="component" value="Unassembled WGS sequence"/>
</dbReference>
<accession>A0A2T3NM31</accession>
<keyword evidence="1" id="KW-0812">Transmembrane</keyword>